<dbReference type="STRING" id="1782.AWC18_06625"/>
<evidence type="ECO:0008006" key="3">
    <source>
        <dbReference type="Google" id="ProtNLM"/>
    </source>
</evidence>
<protein>
    <recommendedName>
        <fullName evidence="3">DUF2771 domain-containing protein</fullName>
    </recommendedName>
</protein>
<evidence type="ECO:0000313" key="2">
    <source>
        <dbReference type="Proteomes" id="UP000193108"/>
    </source>
</evidence>
<dbReference type="AlphaFoldDB" id="A0A1X1ZGT5"/>
<organism evidence="1 2">
    <name type="scientific">Mycolicibacter nonchromogenicus</name>
    <name type="common">Mycobacterium nonchromogenicum</name>
    <dbReference type="NCBI Taxonomy" id="1782"/>
    <lineage>
        <taxon>Bacteria</taxon>
        <taxon>Bacillati</taxon>
        <taxon>Actinomycetota</taxon>
        <taxon>Actinomycetes</taxon>
        <taxon>Mycobacteriales</taxon>
        <taxon>Mycobacteriaceae</taxon>
        <taxon>Mycolicibacter</taxon>
    </lineage>
</organism>
<proteinExistence type="predicted"/>
<name>A0A1X1ZGT5_MYCNO</name>
<sequence>MKRSTAVLVAVLTAVTAVLAGFGTWWFTRAEEPLPPQISAYSNGQLARTGPYLYCSVLDLGECLLTEDRGTLAVDSRHPVQLAVDNRIGRAPWQLLRLYDDPADSTGQIYPPGSTLAVTVPTVDPQRGPLRGLVVQLLTLVVDAGTGEPFAVPHAEWAVGMRWKPHPATVG</sequence>
<dbReference type="Pfam" id="PF10969">
    <property type="entry name" value="DUF2771"/>
    <property type="match status" value="1"/>
</dbReference>
<dbReference type="RefSeq" id="WP_085138261.1">
    <property type="nucleotide sequence ID" value="NZ_LQPI01000033.1"/>
</dbReference>
<accession>A0A1X1ZGT5</accession>
<reference evidence="1 2" key="1">
    <citation type="submission" date="2016-01" db="EMBL/GenBank/DDBJ databases">
        <title>The new phylogeny of the genus Mycobacterium.</title>
        <authorList>
            <person name="Tarcisio F."/>
            <person name="Conor M."/>
            <person name="Antonella G."/>
            <person name="Elisabetta G."/>
            <person name="Giulia F.S."/>
            <person name="Sara T."/>
            <person name="Anna F."/>
            <person name="Clotilde B."/>
            <person name="Roberto B."/>
            <person name="Veronica D.S."/>
            <person name="Fabio R."/>
            <person name="Monica P."/>
            <person name="Olivier J."/>
            <person name="Enrico T."/>
            <person name="Nicola S."/>
        </authorList>
    </citation>
    <scope>NUCLEOTIDE SEQUENCE [LARGE SCALE GENOMIC DNA]</scope>
    <source>
        <strain evidence="1 2">DSM 44164</strain>
    </source>
</reference>
<dbReference type="InterPro" id="IPR024495">
    <property type="entry name" value="DUF2771"/>
</dbReference>
<keyword evidence="2" id="KW-1185">Reference proteome</keyword>
<dbReference type="Proteomes" id="UP000193108">
    <property type="component" value="Unassembled WGS sequence"/>
</dbReference>
<gene>
    <name evidence="1" type="ORF">AWC18_06625</name>
</gene>
<evidence type="ECO:0000313" key="1">
    <source>
        <dbReference type="EMBL" id="ORW22604.1"/>
    </source>
</evidence>
<comment type="caution">
    <text evidence="1">The sequence shown here is derived from an EMBL/GenBank/DDBJ whole genome shotgun (WGS) entry which is preliminary data.</text>
</comment>
<dbReference type="EMBL" id="LQPI01000033">
    <property type="protein sequence ID" value="ORW22604.1"/>
    <property type="molecule type" value="Genomic_DNA"/>
</dbReference>